<evidence type="ECO:0000256" key="1">
    <source>
        <dbReference type="SAM" id="SignalP"/>
    </source>
</evidence>
<name>A0ABU4Q0M6_9GAMM</name>
<sequence>MPLLKQILTLITILTSCYAMASNQELDEQISEAANYFSGEISGDIDVLLPTKLDREKLDYSLASLDAVSAWLFELRAINIDSQTEGVADSIIWSGAYVGEVIKRCTKEPYSWKQYEDYMATQNESLRTVIPYTFGTQFILSSKTGAMTLPINKVIRFLEEGPENDLRFYAAAECKSDR</sequence>
<evidence type="ECO:0000313" key="2">
    <source>
        <dbReference type="EMBL" id="MDX5993696.1"/>
    </source>
</evidence>
<accession>A0ABU4Q0M6</accession>
<comment type="caution">
    <text evidence="2">The sequence shown here is derived from an EMBL/GenBank/DDBJ whole genome shotgun (WGS) entry which is preliminary data.</text>
</comment>
<proteinExistence type="predicted"/>
<organism evidence="2 3">
    <name type="scientific">Ectopseudomonas alcaliphila</name>
    <dbReference type="NCBI Taxonomy" id="101564"/>
    <lineage>
        <taxon>Bacteria</taxon>
        <taxon>Pseudomonadati</taxon>
        <taxon>Pseudomonadota</taxon>
        <taxon>Gammaproteobacteria</taxon>
        <taxon>Pseudomonadales</taxon>
        <taxon>Pseudomonadaceae</taxon>
        <taxon>Ectopseudomonas</taxon>
    </lineage>
</organism>
<feature type="signal peptide" evidence="1">
    <location>
        <begin position="1"/>
        <end position="21"/>
    </location>
</feature>
<dbReference type="PROSITE" id="PS51257">
    <property type="entry name" value="PROKAR_LIPOPROTEIN"/>
    <property type="match status" value="1"/>
</dbReference>
<reference evidence="2 3" key="1">
    <citation type="submission" date="2023-11" db="EMBL/GenBank/DDBJ databases">
        <title>MicrobeMod: A computational toolkit for identifying prokaryotic methylation and restriction-modification with nanopore sequencing.</title>
        <authorList>
            <person name="Crits-Christoph A."/>
            <person name="Kang S.C."/>
            <person name="Lee H."/>
            <person name="Ostrov N."/>
        </authorList>
    </citation>
    <scope>NUCLEOTIDE SEQUENCE [LARGE SCALE GENOMIC DNA]</scope>
    <source>
        <strain evidence="2 3">ATCC BAA-571</strain>
    </source>
</reference>
<dbReference type="Proteomes" id="UP001278050">
    <property type="component" value="Unassembled WGS sequence"/>
</dbReference>
<dbReference type="EMBL" id="JAWXXP010000001">
    <property type="protein sequence ID" value="MDX5993696.1"/>
    <property type="molecule type" value="Genomic_DNA"/>
</dbReference>
<dbReference type="RefSeq" id="WP_139203015.1">
    <property type="nucleotide sequence ID" value="NZ_CBCSET010000007.1"/>
</dbReference>
<evidence type="ECO:0000313" key="3">
    <source>
        <dbReference type="Proteomes" id="UP001278050"/>
    </source>
</evidence>
<gene>
    <name evidence="2" type="ORF">SIM71_16630</name>
</gene>
<protein>
    <submittedName>
        <fullName evidence="2">Uncharacterized protein</fullName>
    </submittedName>
</protein>
<keyword evidence="3" id="KW-1185">Reference proteome</keyword>
<keyword evidence="1" id="KW-0732">Signal</keyword>
<feature type="chain" id="PRO_5047101646" evidence="1">
    <location>
        <begin position="22"/>
        <end position="178"/>
    </location>
</feature>